<organism evidence="4 5">
    <name type="scientific">Lithohypha guttulata</name>
    <dbReference type="NCBI Taxonomy" id="1690604"/>
    <lineage>
        <taxon>Eukaryota</taxon>
        <taxon>Fungi</taxon>
        <taxon>Dikarya</taxon>
        <taxon>Ascomycota</taxon>
        <taxon>Pezizomycotina</taxon>
        <taxon>Eurotiomycetes</taxon>
        <taxon>Chaetothyriomycetidae</taxon>
        <taxon>Chaetothyriales</taxon>
        <taxon>Trichomeriaceae</taxon>
        <taxon>Lithohypha</taxon>
    </lineage>
</organism>
<dbReference type="PROSITE" id="PS51762">
    <property type="entry name" value="GH16_2"/>
    <property type="match status" value="1"/>
</dbReference>
<proteinExistence type="predicted"/>
<evidence type="ECO:0000313" key="5">
    <source>
        <dbReference type="Proteomes" id="UP001345013"/>
    </source>
</evidence>
<keyword evidence="5" id="KW-1185">Reference proteome</keyword>
<evidence type="ECO:0000256" key="1">
    <source>
        <dbReference type="SAM" id="MobiDB-lite"/>
    </source>
</evidence>
<feature type="compositionally biased region" description="Low complexity" evidence="1">
    <location>
        <begin position="383"/>
        <end position="395"/>
    </location>
</feature>
<dbReference type="InterPro" id="IPR000757">
    <property type="entry name" value="Beta-glucanase-like"/>
</dbReference>
<feature type="chain" id="PRO_5045553237" description="GH16 domain-containing protein" evidence="2">
    <location>
        <begin position="23"/>
        <end position="489"/>
    </location>
</feature>
<evidence type="ECO:0000313" key="4">
    <source>
        <dbReference type="EMBL" id="KAK5083265.1"/>
    </source>
</evidence>
<feature type="domain" description="GH16" evidence="3">
    <location>
        <begin position="28"/>
        <end position="295"/>
    </location>
</feature>
<dbReference type="InterPro" id="IPR013320">
    <property type="entry name" value="ConA-like_dom_sf"/>
</dbReference>
<sequence length="489" mass="51585">MQAYSKLTALAALFGLFNSSLAAYTLQDDYSGSKFFGMFDFFTDEDPTHGYVDYVAQSAAQSAGLINTNNNQIYMGVDSTNVASGRGRQSVRVTSKAKYNHALIVLDLEHMPGSTCGVWPAFWTVGPNWPTSGEIDIIEGVNTQSSNAVTLHTGPGCSIDSGTSPAGSGSSDAAAIFSGSVTTPNCDVAATGQSTNAGCSIGTSDSFNYGDGLNANKGGVYATEWDSDVIRTWFFPRDRIPSDIGSSPDPSGWGTPLAAFQSTSCDIDSIFKDQQIVFDTTFCGDWAGQVWSTDATCSKKAATCDDYVQNNPEAFTNAFWTINSLKVYTGAASNNGTAPSASRPGASAVPTASRPPVGTGSGVPTVIPSGKPSDSAVPSGKQSSVPPFVPSVYSSEAGPKETFTTSPSTATQAAPDGGRSWGGHTRTWGRQGSRGDRRRGGRSVAEETPAPVSLPRPMVRSVDMQEDVAVDMVRRHMKEHKRHDHGRFM</sequence>
<evidence type="ECO:0000256" key="2">
    <source>
        <dbReference type="SAM" id="SignalP"/>
    </source>
</evidence>
<comment type="caution">
    <text evidence="4">The sequence shown here is derived from an EMBL/GenBank/DDBJ whole genome shotgun (WGS) entry which is preliminary data.</text>
</comment>
<gene>
    <name evidence="4" type="ORF">LTR24_007828</name>
</gene>
<reference evidence="4 5" key="1">
    <citation type="submission" date="2023-08" db="EMBL/GenBank/DDBJ databases">
        <title>Black Yeasts Isolated from many extreme environments.</title>
        <authorList>
            <person name="Coleine C."/>
            <person name="Stajich J.E."/>
            <person name="Selbmann L."/>
        </authorList>
    </citation>
    <scope>NUCLEOTIDE SEQUENCE [LARGE SCALE GENOMIC DNA]</scope>
    <source>
        <strain evidence="4 5">CCFEE 5885</strain>
    </source>
</reference>
<feature type="compositionally biased region" description="Low complexity" evidence="1">
    <location>
        <begin position="402"/>
        <end position="415"/>
    </location>
</feature>
<dbReference type="PANTHER" id="PTHR10963">
    <property type="entry name" value="GLYCOSYL HYDROLASE-RELATED"/>
    <property type="match status" value="1"/>
</dbReference>
<dbReference type="Gene3D" id="2.60.120.200">
    <property type="match status" value="1"/>
</dbReference>
<dbReference type="Proteomes" id="UP001345013">
    <property type="component" value="Unassembled WGS sequence"/>
</dbReference>
<dbReference type="SUPFAM" id="SSF49899">
    <property type="entry name" value="Concanavalin A-like lectins/glucanases"/>
    <property type="match status" value="1"/>
</dbReference>
<dbReference type="Pfam" id="PF26113">
    <property type="entry name" value="GH16_XgeA"/>
    <property type="match status" value="1"/>
</dbReference>
<name>A0ABR0K1W8_9EURO</name>
<evidence type="ECO:0000259" key="3">
    <source>
        <dbReference type="PROSITE" id="PS51762"/>
    </source>
</evidence>
<dbReference type="EMBL" id="JAVRRG010000123">
    <property type="protein sequence ID" value="KAK5083265.1"/>
    <property type="molecule type" value="Genomic_DNA"/>
</dbReference>
<feature type="region of interest" description="Disordered" evidence="1">
    <location>
        <begin position="335"/>
        <end position="455"/>
    </location>
</feature>
<keyword evidence="2" id="KW-0732">Signal</keyword>
<dbReference type="InterPro" id="IPR050546">
    <property type="entry name" value="Glycosyl_Hydrlase_16"/>
</dbReference>
<dbReference type="CDD" id="cd02181">
    <property type="entry name" value="GH16_fungal_Lam16A_glucanase"/>
    <property type="match status" value="1"/>
</dbReference>
<accession>A0ABR0K1W8</accession>
<dbReference type="PANTHER" id="PTHR10963:SF24">
    <property type="entry name" value="GLYCOSIDASE C21B10.07-RELATED"/>
    <property type="match status" value="1"/>
</dbReference>
<feature type="signal peptide" evidence="2">
    <location>
        <begin position="1"/>
        <end position="22"/>
    </location>
</feature>
<protein>
    <recommendedName>
        <fullName evidence="3">GH16 domain-containing protein</fullName>
    </recommendedName>
</protein>